<proteinExistence type="inferred from homology"/>
<dbReference type="GO" id="GO:1902977">
    <property type="term" value="P:mitotic DNA replication preinitiation complex assembly"/>
    <property type="evidence" value="ECO:0007669"/>
    <property type="project" value="TreeGrafter"/>
</dbReference>
<comment type="caution">
    <text evidence="7">The sequence shown here is derived from an EMBL/GenBank/DDBJ whole genome shotgun (WGS) entry which is preliminary data.</text>
</comment>
<comment type="similarity">
    <text evidence="2">Belongs to the CDC45 family.</text>
</comment>
<dbReference type="GO" id="GO:0006270">
    <property type="term" value="P:DNA replication initiation"/>
    <property type="evidence" value="ECO:0007669"/>
    <property type="project" value="InterPro"/>
</dbReference>
<feature type="region of interest" description="Disordered" evidence="6">
    <location>
        <begin position="146"/>
        <end position="266"/>
    </location>
</feature>
<keyword evidence="3" id="KW-0235">DNA replication</keyword>
<feature type="compositionally biased region" description="Acidic residues" evidence="6">
    <location>
        <begin position="209"/>
        <end position="252"/>
    </location>
</feature>
<name>A0A3R7BGC3_APHAT</name>
<evidence type="ECO:0000313" key="7">
    <source>
        <dbReference type="EMBL" id="RHY91063.1"/>
    </source>
</evidence>
<evidence type="ECO:0000256" key="4">
    <source>
        <dbReference type="ARBA" id="ARBA00023242"/>
    </source>
</evidence>
<protein>
    <recommendedName>
        <fullName evidence="11">CDC45-like protein</fullName>
    </recommendedName>
</protein>
<evidence type="ECO:0000256" key="1">
    <source>
        <dbReference type="ARBA" id="ARBA00004123"/>
    </source>
</evidence>
<dbReference type="GO" id="GO:0031261">
    <property type="term" value="C:DNA replication preinitiation complex"/>
    <property type="evidence" value="ECO:0007669"/>
    <property type="project" value="TreeGrafter"/>
</dbReference>
<evidence type="ECO:0000313" key="10">
    <source>
        <dbReference type="Proteomes" id="UP000285712"/>
    </source>
</evidence>
<sequence>MLWPREHFRVAFKQVVSDAIDTHGASVLLLVALDVDSIAAVSILTSLLQAELVAYSMVPVAGYKQMAAMTFSSEIRSIFLINCGAMIDVYSTLKLTDQKVYVIDSHRPLHLANVYDRHGTVVLFDDEGQAEDDFPDDGSDIAAIELEEDDDSDNERDHDSDDDDDSETEADLVDTTATNGKRKRTDSTGSLTSDDNGDDNGDNVVDNGDNSDDEEAGEDIDGGGDDDEVRSDGDGSEEDEAQDNSGDGEPDAEQVPPPATAITSDKLPSKRYGLNIKRRLDILQYYRGTFHGAPAATLAFELASQLNMGTADKVWLAIVGLTKQFVAQQIDADNYNMLVQKFQDEVLALPSNGGSNDVVHDFKYQWCAADVVHGLSALLEAPLHVARKALADHVPDALQGTSDDDNSTDGTPSAPYWQHSFHLALDALPCSSTRSCVLLERGMAMAMQLQQAVVTLGVSILDRKLIVRVKHFRFVCLRLSEEEEHLCGHPSTLSRLALFLVDVHREQGKWIGKHAAPFVLIAHIKARNVYLVVGVTCPERAGDIHRNTLGTAFALAAAETGAASTYDGFETTVMELHMDDINVFVEQLHNVMDA</sequence>
<evidence type="ECO:0000256" key="6">
    <source>
        <dbReference type="SAM" id="MobiDB-lite"/>
    </source>
</evidence>
<dbReference type="GO" id="GO:0003688">
    <property type="term" value="F:DNA replication origin binding"/>
    <property type="evidence" value="ECO:0007669"/>
    <property type="project" value="TreeGrafter"/>
</dbReference>
<dbReference type="PANTHER" id="PTHR10507">
    <property type="entry name" value="CDC45-RELATED PROTEIN"/>
    <property type="match status" value="1"/>
</dbReference>
<dbReference type="VEuPathDB" id="FungiDB:H257_09165"/>
<keyword evidence="5" id="KW-0131">Cell cycle</keyword>
<dbReference type="EMBL" id="QUTH01002289">
    <property type="protein sequence ID" value="RHZ26800.1"/>
    <property type="molecule type" value="Genomic_DNA"/>
</dbReference>
<keyword evidence="4" id="KW-0539">Nucleus</keyword>
<feature type="compositionally biased region" description="Acidic residues" evidence="6">
    <location>
        <begin position="146"/>
        <end position="172"/>
    </location>
</feature>
<gene>
    <name evidence="7" type="ORF">DYB35_006092</name>
    <name evidence="8" type="ORF">DYB37_006616</name>
</gene>
<dbReference type="GO" id="GO:0003697">
    <property type="term" value="F:single-stranded DNA binding"/>
    <property type="evidence" value="ECO:0007669"/>
    <property type="project" value="TreeGrafter"/>
</dbReference>
<evidence type="ECO:0000256" key="3">
    <source>
        <dbReference type="ARBA" id="ARBA00022705"/>
    </source>
</evidence>
<reference evidence="9 10" key="1">
    <citation type="submission" date="2018-08" db="EMBL/GenBank/DDBJ databases">
        <title>Aphanomyces genome sequencing and annotation.</title>
        <authorList>
            <person name="Minardi D."/>
            <person name="Oidtmann B."/>
            <person name="Van Der Giezen M."/>
            <person name="Studholme D.J."/>
        </authorList>
    </citation>
    <scope>NUCLEOTIDE SEQUENCE [LARGE SCALE GENOMIC DNA]</scope>
    <source>
        <strain evidence="8 9">Da</strain>
        <strain evidence="7 10">Sv</strain>
    </source>
</reference>
<dbReference type="GO" id="GO:0000727">
    <property type="term" value="P:double-strand break repair via break-induced replication"/>
    <property type="evidence" value="ECO:0007669"/>
    <property type="project" value="TreeGrafter"/>
</dbReference>
<evidence type="ECO:0008006" key="11">
    <source>
        <dbReference type="Google" id="ProtNLM"/>
    </source>
</evidence>
<dbReference type="Proteomes" id="UP000285712">
    <property type="component" value="Unassembled WGS sequence"/>
</dbReference>
<organism evidence="7 10">
    <name type="scientific">Aphanomyces astaci</name>
    <name type="common">Crayfish plague agent</name>
    <dbReference type="NCBI Taxonomy" id="112090"/>
    <lineage>
        <taxon>Eukaryota</taxon>
        <taxon>Sar</taxon>
        <taxon>Stramenopiles</taxon>
        <taxon>Oomycota</taxon>
        <taxon>Saprolegniomycetes</taxon>
        <taxon>Saprolegniales</taxon>
        <taxon>Verrucalvaceae</taxon>
        <taxon>Aphanomyces</taxon>
    </lineage>
</organism>
<dbReference type="Pfam" id="PF02724">
    <property type="entry name" value="CDC45"/>
    <property type="match status" value="2"/>
</dbReference>
<dbReference type="GO" id="GO:0003682">
    <property type="term" value="F:chromatin binding"/>
    <property type="evidence" value="ECO:0007669"/>
    <property type="project" value="TreeGrafter"/>
</dbReference>
<evidence type="ECO:0000313" key="8">
    <source>
        <dbReference type="EMBL" id="RHZ26800.1"/>
    </source>
</evidence>
<evidence type="ECO:0000256" key="2">
    <source>
        <dbReference type="ARBA" id="ARBA00010727"/>
    </source>
</evidence>
<dbReference type="Proteomes" id="UP000285430">
    <property type="component" value="Unassembled WGS sequence"/>
</dbReference>
<evidence type="ECO:0000256" key="5">
    <source>
        <dbReference type="ARBA" id="ARBA00023306"/>
    </source>
</evidence>
<dbReference type="InterPro" id="IPR003874">
    <property type="entry name" value="CDC45"/>
</dbReference>
<evidence type="ECO:0000313" key="9">
    <source>
        <dbReference type="Proteomes" id="UP000285430"/>
    </source>
</evidence>
<dbReference type="AlphaFoldDB" id="A0A3R7BGC3"/>
<accession>A0A3R7BGC3</accession>
<comment type="subcellular location">
    <subcellularLocation>
        <location evidence="1">Nucleus</location>
    </subcellularLocation>
</comment>
<dbReference type="PANTHER" id="PTHR10507:SF0">
    <property type="entry name" value="CELL DIVISION CONTROL PROTEIN 45 HOMOLOG"/>
    <property type="match status" value="1"/>
</dbReference>
<dbReference type="EMBL" id="QUTG01003568">
    <property type="protein sequence ID" value="RHY91063.1"/>
    <property type="molecule type" value="Genomic_DNA"/>
</dbReference>